<evidence type="ECO:0000256" key="4">
    <source>
        <dbReference type="ARBA" id="ARBA00023204"/>
    </source>
</evidence>
<protein>
    <submittedName>
        <fullName evidence="7">Uncharacterized protein</fullName>
    </submittedName>
</protein>
<dbReference type="PANTHER" id="PTHR15660">
    <property type="entry name" value="BRISC AND BRCA1-A COMPLEX MEMBER 1"/>
    <property type="match status" value="1"/>
</dbReference>
<organism evidence="7 8">
    <name type="scientific">Varroa destructor</name>
    <name type="common">Honeybee mite</name>
    <dbReference type="NCBI Taxonomy" id="109461"/>
    <lineage>
        <taxon>Eukaryota</taxon>
        <taxon>Metazoa</taxon>
        <taxon>Ecdysozoa</taxon>
        <taxon>Arthropoda</taxon>
        <taxon>Chelicerata</taxon>
        <taxon>Arachnida</taxon>
        <taxon>Acari</taxon>
        <taxon>Parasitiformes</taxon>
        <taxon>Mesostigmata</taxon>
        <taxon>Gamasina</taxon>
        <taxon>Dermanyssoidea</taxon>
        <taxon>Varroidae</taxon>
        <taxon>Varroa</taxon>
    </lineage>
</organism>
<evidence type="ECO:0000256" key="3">
    <source>
        <dbReference type="ARBA" id="ARBA00022763"/>
    </source>
</evidence>
<dbReference type="EnsemblMetazoa" id="XM_022793767">
    <property type="protein sequence ID" value="XP_022649502"/>
    <property type="gene ID" value="LOC111245417"/>
</dbReference>
<feature type="compositionally biased region" description="Basic and acidic residues" evidence="6">
    <location>
        <begin position="93"/>
        <end position="107"/>
    </location>
</feature>
<feature type="region of interest" description="Disordered" evidence="6">
    <location>
        <begin position="69"/>
        <end position="208"/>
    </location>
</feature>
<feature type="region of interest" description="Disordered" evidence="6">
    <location>
        <begin position="233"/>
        <end position="268"/>
    </location>
</feature>
<feature type="compositionally biased region" description="Acidic residues" evidence="6">
    <location>
        <begin position="716"/>
        <end position="727"/>
    </location>
</feature>
<dbReference type="GO" id="GO:0045739">
    <property type="term" value="P:positive regulation of DNA repair"/>
    <property type="evidence" value="ECO:0007669"/>
    <property type="project" value="InterPro"/>
</dbReference>
<feature type="region of interest" description="Disordered" evidence="6">
    <location>
        <begin position="795"/>
        <end position="852"/>
    </location>
</feature>
<dbReference type="OrthoDB" id="10614300at2759"/>
<feature type="compositionally biased region" description="Polar residues" evidence="6">
    <location>
        <begin position="797"/>
        <end position="814"/>
    </location>
</feature>
<feature type="region of interest" description="Disordered" evidence="6">
    <location>
        <begin position="326"/>
        <end position="396"/>
    </location>
</feature>
<keyword evidence="3" id="KW-0227">DNA damage</keyword>
<evidence type="ECO:0000256" key="2">
    <source>
        <dbReference type="ARBA" id="ARBA00022490"/>
    </source>
</evidence>
<dbReference type="AlphaFoldDB" id="A0A7M7JBE1"/>
<accession>A0A7M7JBE1</accession>
<name>A0A7M7JBE1_VARDE</name>
<keyword evidence="4" id="KW-0234">DNA repair</keyword>
<feature type="region of interest" description="Disordered" evidence="6">
    <location>
        <begin position="1"/>
        <end position="54"/>
    </location>
</feature>
<dbReference type="GO" id="GO:0070531">
    <property type="term" value="C:BRCA1-A complex"/>
    <property type="evidence" value="ECO:0007669"/>
    <property type="project" value="InterPro"/>
</dbReference>
<evidence type="ECO:0000313" key="8">
    <source>
        <dbReference type="Proteomes" id="UP000594260"/>
    </source>
</evidence>
<dbReference type="GO" id="GO:0006302">
    <property type="term" value="P:double-strand break repair"/>
    <property type="evidence" value="ECO:0007669"/>
    <property type="project" value="TreeGrafter"/>
</dbReference>
<dbReference type="InterPro" id="IPR026126">
    <property type="entry name" value="BABAM1"/>
</dbReference>
<dbReference type="RefSeq" id="XP_022649502.1">
    <property type="nucleotide sequence ID" value="XM_022793767.1"/>
</dbReference>
<dbReference type="Proteomes" id="UP000594260">
    <property type="component" value="Unplaced"/>
</dbReference>
<feature type="compositionally biased region" description="Low complexity" evidence="6">
    <location>
        <begin position="174"/>
        <end position="186"/>
    </location>
</feature>
<reference evidence="7" key="1">
    <citation type="submission" date="2021-01" db="UniProtKB">
        <authorList>
            <consortium name="EnsemblMetazoa"/>
        </authorList>
    </citation>
    <scope>IDENTIFICATION</scope>
</reference>
<feature type="compositionally biased region" description="Polar residues" evidence="6">
    <location>
        <begin position="336"/>
        <end position="391"/>
    </location>
</feature>
<feature type="compositionally biased region" description="Basic and acidic residues" evidence="6">
    <location>
        <begin position="237"/>
        <end position="261"/>
    </location>
</feature>
<sequence>MKRLTNEGGGSPSSKLARVAVMVSQQQTSQTQTQQQLQQQPLNNQPQQQQQHHRNNYHYDDERVDEQLTRQHQGRGGQNNNDSNSTTGRLQQKKLEQRNGDNDRPQLEQDGSSVLNDASKLKEQVARVRRKQQRSQPNHHDHKQTVLQTDQEQGGKFRLESPKTGNALKHRLEQQQQQVQGQSRAQQRNRSSTSQDHKDQKLNSPQGIREKTIQSRNKQYQHQSNQHNIHVASVHKAHNDDCHEQKRQHIRKESSVKHAESNRFAAASKTAKTVTNCAVLKLPADRTSTQISSRIAAATASAHRKTSMMLQANCSAVKTTILSAGEGDDVDAENGRNCSADSSSRGSTPMATSEVILQSGLQPRQTAQGGQQTVSTPGSTASTAEGSTDRSGTSREKAIRMLRKNACDDWEQRLGEGDGGNRKTDGLSTASVLYRDRLTLLPINCQEKLVFIVDSSTETGQPCGQFVDGSPACILDALKKAIRLLALRRTGMNPSAQVGLVEWGRTPRWKFFPRSISSDHASLDAIFDKLHPATANEELCDFNYVLQSIKERTGLSMMWNKTCPSFVVRAIVFYCRSTPPSWSVSETSTSHRSTVVENTSHSGPLMTSDSGDRVQRLVDLKYHPLFTLDAVFMLPKASCLKHEPQIVSVEDHSERARTAQALEKGDQIIHGDGTPMQDCEVEQAQEVVGDTEQKKAEVPEVQALEQDQPPQKQDQPSDDVAVEEDQAAENNKKNLRIEAVQQAQGVFDWVHSLCTPSSYILPCAPSPLQILQQCCRLLGHPLQRPPQHLAHHHLRPVQTSNQSEKPESASQQHHTPLPSRHSQMIGGDRDSSTESSSTLSRPDDESMLVDLT</sequence>
<evidence type="ECO:0000256" key="1">
    <source>
        <dbReference type="ARBA" id="ARBA00004123"/>
    </source>
</evidence>
<proteinExistence type="predicted"/>
<dbReference type="GO" id="GO:0070552">
    <property type="term" value="C:BRISC complex"/>
    <property type="evidence" value="ECO:0007669"/>
    <property type="project" value="InterPro"/>
</dbReference>
<keyword evidence="8" id="KW-1185">Reference proteome</keyword>
<dbReference type="GO" id="GO:0007095">
    <property type="term" value="P:mitotic G2 DNA damage checkpoint signaling"/>
    <property type="evidence" value="ECO:0007669"/>
    <property type="project" value="TreeGrafter"/>
</dbReference>
<keyword evidence="2" id="KW-0963">Cytoplasm</keyword>
<dbReference type="PANTHER" id="PTHR15660:SF1">
    <property type="entry name" value="BRISC AND BRCA1-A COMPLEX MEMBER 1"/>
    <property type="match status" value="1"/>
</dbReference>
<evidence type="ECO:0000313" key="7">
    <source>
        <dbReference type="EnsemblMetazoa" id="XP_022649502"/>
    </source>
</evidence>
<feature type="compositionally biased region" description="Polar residues" evidence="6">
    <location>
        <begin position="78"/>
        <end position="90"/>
    </location>
</feature>
<evidence type="ECO:0000256" key="5">
    <source>
        <dbReference type="ARBA" id="ARBA00023242"/>
    </source>
</evidence>
<dbReference type="GO" id="GO:0016604">
    <property type="term" value="C:nuclear body"/>
    <property type="evidence" value="ECO:0007669"/>
    <property type="project" value="TreeGrafter"/>
</dbReference>
<dbReference type="KEGG" id="vde:111245417"/>
<dbReference type="InParanoid" id="A0A7M7JBE1"/>
<dbReference type="GeneID" id="111245417"/>
<feature type="region of interest" description="Disordered" evidence="6">
    <location>
        <begin position="700"/>
        <end position="734"/>
    </location>
</feature>
<feature type="compositionally biased region" description="Low complexity" evidence="6">
    <location>
        <begin position="24"/>
        <end position="50"/>
    </location>
</feature>
<keyword evidence="5" id="KW-0539">Nucleus</keyword>
<evidence type="ECO:0000256" key="6">
    <source>
        <dbReference type="SAM" id="MobiDB-lite"/>
    </source>
</evidence>
<comment type="subcellular location">
    <subcellularLocation>
        <location evidence="1">Nucleus</location>
    </subcellularLocation>
</comment>